<comment type="caution">
    <text evidence="2">The sequence shown here is derived from an EMBL/GenBank/DDBJ whole genome shotgun (WGS) entry which is preliminary data.</text>
</comment>
<gene>
    <name evidence="2" type="ORF">L497_1812</name>
</gene>
<feature type="transmembrane region" description="Helical" evidence="1">
    <location>
        <begin position="397"/>
        <end position="420"/>
    </location>
</feature>
<dbReference type="AlphaFoldDB" id="A0A158M497"/>
<keyword evidence="1" id="KW-0472">Membrane</keyword>
<feature type="transmembrane region" description="Helical" evidence="1">
    <location>
        <begin position="73"/>
        <end position="93"/>
    </location>
</feature>
<organism evidence="2 3">
    <name type="scientific">Bordetella holmesii CDC-H585-BH</name>
    <dbReference type="NCBI Taxonomy" id="1331206"/>
    <lineage>
        <taxon>Bacteria</taxon>
        <taxon>Pseudomonadati</taxon>
        <taxon>Pseudomonadota</taxon>
        <taxon>Betaproteobacteria</taxon>
        <taxon>Burkholderiales</taxon>
        <taxon>Alcaligenaceae</taxon>
        <taxon>Bordetella</taxon>
    </lineage>
</organism>
<sequence length="460" mass="50579">MSRLSGAMLLRRYEQRRKTRWLRLWRDSLFTKDPAGARLAIPLAACLVYLFAECALSAWLIELCAVDAYEAASSTVCIVGRTLSACAIVLVVWPMLRVHTRRNRALLVSCVLVAGLAWAGTGIERAVLAQWVEDSSAQSRVAALTSMPRRSSLPDDEPESISLAARWPNGMPVSVSGKTVAAMIGFLVKSDPMPPDEAGLEQAYQRYVNSQFTIRDRFLAYRDPDAFRHQAMGRWQEKGHVSMTASRGEQTAFAARGQTVLQQQAHIDGLPSGLSLGQFAAHPLVQESWRTLLGYPPGSPPLSLTPLGRENFALYYFRPFLSAHAVQAAGRSTLAPQRYVNGAEHEAQGRRAYERMVAPILGLALSLLGMLTQLCRAGLLLIQYASGWRFRRVGFELAALAAGVWLICLAASCLPLPLTAEPPYALWSASEGAGSRWLDGLMRLEVIGYPLFDLVFHLLP</sequence>
<feature type="transmembrane region" description="Helical" evidence="1">
    <location>
        <begin position="105"/>
        <end position="123"/>
    </location>
</feature>
<feature type="transmembrane region" description="Helical" evidence="1">
    <location>
        <begin position="360"/>
        <end position="385"/>
    </location>
</feature>
<keyword evidence="1" id="KW-1133">Transmembrane helix</keyword>
<evidence type="ECO:0000313" key="2">
    <source>
        <dbReference type="EMBL" id="KAK95509.1"/>
    </source>
</evidence>
<dbReference type="GeneID" id="93119381"/>
<keyword evidence="1" id="KW-0812">Transmembrane</keyword>
<dbReference type="GO" id="GO:0016740">
    <property type="term" value="F:transferase activity"/>
    <property type="evidence" value="ECO:0007669"/>
    <property type="project" value="UniProtKB-KW"/>
</dbReference>
<dbReference type="PATRIC" id="fig|1331206.3.peg.1505"/>
<keyword evidence="2" id="KW-0808">Transferase</keyword>
<dbReference type="EMBL" id="JFZZ01000054">
    <property type="protein sequence ID" value="KAK95509.1"/>
    <property type="molecule type" value="Genomic_DNA"/>
</dbReference>
<proteinExistence type="predicted"/>
<accession>A0A158M497</accession>
<evidence type="ECO:0000313" key="3">
    <source>
        <dbReference type="Proteomes" id="UP000026682"/>
    </source>
</evidence>
<protein>
    <submittedName>
        <fullName evidence="2">Putative N-acetyltransferase YedL</fullName>
    </submittedName>
</protein>
<evidence type="ECO:0000256" key="1">
    <source>
        <dbReference type="SAM" id="Phobius"/>
    </source>
</evidence>
<dbReference type="RefSeq" id="WP_227944779.1">
    <property type="nucleotide sequence ID" value="NZ_JFZZ01000054.1"/>
</dbReference>
<reference evidence="2 3" key="1">
    <citation type="submission" date="2014-03" db="EMBL/GenBank/DDBJ databases">
        <title>Genome sequence of Bordetella holmseii.</title>
        <authorList>
            <person name="Harvill E."/>
            <person name="Goodfield L.L."/>
            <person name="Ivanov Y."/>
            <person name="Meyer J.A."/>
            <person name="Newth C."/>
            <person name="Cassiday P."/>
            <person name="Tondella M.L."/>
            <person name="Liao P."/>
            <person name="Zimmerman J."/>
            <person name="Meert K."/>
            <person name="Wessel D."/>
            <person name="Berger J."/>
            <person name="Dean J.M."/>
            <person name="Holubkov R."/>
            <person name="Burr J."/>
            <person name="Liu T."/>
            <person name="Brinkac L.M."/>
            <person name="Sanka R."/>
            <person name="Kim M."/>
            <person name="Losada L."/>
        </authorList>
    </citation>
    <scope>NUCLEOTIDE SEQUENCE [LARGE SCALE GENOMIC DNA]</scope>
    <source>
        <strain evidence="2 3">CDC-H585-BH</strain>
    </source>
</reference>
<name>A0A158M497_9BORD</name>
<dbReference type="Proteomes" id="UP000026682">
    <property type="component" value="Unassembled WGS sequence"/>
</dbReference>